<dbReference type="EMBL" id="CAXAMN010014914">
    <property type="protein sequence ID" value="CAK9044635.1"/>
    <property type="molecule type" value="Genomic_DNA"/>
</dbReference>
<organism evidence="1 2">
    <name type="scientific">Durusdinium trenchii</name>
    <dbReference type="NCBI Taxonomy" id="1381693"/>
    <lineage>
        <taxon>Eukaryota</taxon>
        <taxon>Sar</taxon>
        <taxon>Alveolata</taxon>
        <taxon>Dinophyceae</taxon>
        <taxon>Suessiales</taxon>
        <taxon>Symbiodiniaceae</taxon>
        <taxon>Durusdinium</taxon>
    </lineage>
</organism>
<comment type="caution">
    <text evidence="1">The sequence shown here is derived from an EMBL/GenBank/DDBJ whole genome shotgun (WGS) entry which is preliminary data.</text>
</comment>
<evidence type="ECO:0000313" key="2">
    <source>
        <dbReference type="Proteomes" id="UP001642484"/>
    </source>
</evidence>
<sequence>MVHGRPAYRKPGTRTVIRYWPVADRWLIDREGVQERFRVGESDVCNAYAEQGGARHPAVEELVWRVWESQHRQHVRDPEFLVTAAPGTIQVLGRASGKENWALNGEYKLIGLHQGKVAYQKAGKFKQLGQQRAGYWRVGDRWLIDLEGLRDVDICNAYADAQGTSYPGEIRLSWHIWDSTRQRHVLDSSLCTLVTPSCIEVVGRESPKENMAMNGSYHLVGLHAGQPAYMKADGSGHAIRYWPREERWLIDLDGLRDTEICNAYAEAGGTGAHMHPGHLNLVWHVWETSRGRHLTDPAVRSFVAPHYVRISGRDPYKENSTINGEYELVKIVEGKPAYKKAESEHVIRFWPAEERWIIDLEAGALAPWSPREPERGWNPASTGGDVANSFADAKGATDQRRAGRRWLRHVAGAENPGNSELLWYVWETSRGRHVPDEDVIADAVWLPQANFRNPILKTGSCQCSVLLLRVAHWMPF</sequence>
<keyword evidence="2" id="KW-1185">Reference proteome</keyword>
<evidence type="ECO:0000313" key="1">
    <source>
        <dbReference type="EMBL" id="CAK9044635.1"/>
    </source>
</evidence>
<reference evidence="1 2" key="1">
    <citation type="submission" date="2024-02" db="EMBL/GenBank/DDBJ databases">
        <authorList>
            <person name="Chen Y."/>
            <person name="Shah S."/>
            <person name="Dougan E. K."/>
            <person name="Thang M."/>
            <person name="Chan C."/>
        </authorList>
    </citation>
    <scope>NUCLEOTIDE SEQUENCE [LARGE SCALE GENOMIC DNA]</scope>
</reference>
<gene>
    <name evidence="1" type="ORF">CCMP2556_LOCUS23460</name>
</gene>
<protein>
    <submittedName>
        <fullName evidence="1">Uncharacterized protein</fullName>
    </submittedName>
</protein>
<proteinExistence type="predicted"/>
<dbReference type="Proteomes" id="UP001642484">
    <property type="component" value="Unassembled WGS sequence"/>
</dbReference>
<name>A0ABP0LZI8_9DINO</name>
<accession>A0ABP0LZI8</accession>